<dbReference type="PANTHER" id="PTHR23531:SF1">
    <property type="entry name" value="QUINOLENE RESISTANCE PROTEIN NORA"/>
    <property type="match status" value="1"/>
</dbReference>
<name>A0A0A0J3L3_9MICO</name>
<feature type="domain" description="Major facilitator superfamily (MFS) profile" evidence="6">
    <location>
        <begin position="15"/>
        <end position="388"/>
    </location>
</feature>
<dbReference type="GO" id="GO:0005886">
    <property type="term" value="C:plasma membrane"/>
    <property type="evidence" value="ECO:0007669"/>
    <property type="project" value="UniProtKB-SubCell"/>
</dbReference>
<keyword evidence="4 5" id="KW-0472">Membrane</keyword>
<keyword evidence="3 5" id="KW-1133">Transmembrane helix</keyword>
<dbReference type="Pfam" id="PF07690">
    <property type="entry name" value="MFS_1"/>
    <property type="match status" value="1"/>
</dbReference>
<evidence type="ECO:0000256" key="3">
    <source>
        <dbReference type="ARBA" id="ARBA00022989"/>
    </source>
</evidence>
<sequence>MESAPPAGGRLWTPDFVRITFMDLAYFLAAGIMIYALPLYVVGPIGASERGAGLAFGAFTLTALVLRPYAGRLTDRVGRRPLLVGGAALAVACTLGFLFTTSIEAVIALRLFSGVAEAFVFVAGFAILADLAPAGRQGEALSLNSVALYLGIATGPVLAERVVALGGFEAAFWTAAGLCLIAVALAWTLTEPPRETPGETGDPAVQQLIHRPTIAPSLGFLTGVFAASGFMAFCIIRAEEIGLTSPSVVLLAYGGTVIAVRVGLPSVADRFPPLRVLASGIAIIVLGSLMAAAATSSYMLPVAAAVIGLGMGFVTPAFFAAVFATVPASQRGAASGTATMAIDLGLGGGPIVFGLVAAPLGIPAAFAVGAGAAGLGLLWTMTLIRRRRPSAGLLAAQAN</sequence>
<dbReference type="AlphaFoldDB" id="A0A0A0J3L3"/>
<evidence type="ECO:0000256" key="5">
    <source>
        <dbReference type="SAM" id="Phobius"/>
    </source>
</evidence>
<dbReference type="EMBL" id="AVPJ01000012">
    <property type="protein sequence ID" value="KGN31289.1"/>
    <property type="molecule type" value="Genomic_DNA"/>
</dbReference>
<dbReference type="Proteomes" id="UP000030002">
    <property type="component" value="Unassembled WGS sequence"/>
</dbReference>
<dbReference type="PROSITE" id="PS50850">
    <property type="entry name" value="MFS"/>
    <property type="match status" value="1"/>
</dbReference>
<gene>
    <name evidence="7" type="ORF">N802_04165</name>
</gene>
<comment type="caution">
    <text evidence="7">The sequence shown here is derived from an EMBL/GenBank/DDBJ whole genome shotgun (WGS) entry which is preliminary data.</text>
</comment>
<comment type="subcellular location">
    <subcellularLocation>
        <location evidence="1">Cell membrane</location>
        <topology evidence="1">Multi-pass membrane protein</topology>
    </subcellularLocation>
</comment>
<dbReference type="InterPro" id="IPR052714">
    <property type="entry name" value="MFS_Exporter"/>
</dbReference>
<dbReference type="SUPFAM" id="SSF103473">
    <property type="entry name" value="MFS general substrate transporter"/>
    <property type="match status" value="1"/>
</dbReference>
<keyword evidence="2 5" id="KW-0812">Transmembrane</keyword>
<evidence type="ECO:0000313" key="7">
    <source>
        <dbReference type="EMBL" id="KGN31289.1"/>
    </source>
</evidence>
<feature type="transmembrane region" description="Helical" evidence="5">
    <location>
        <begin position="276"/>
        <end position="296"/>
    </location>
</feature>
<evidence type="ECO:0000256" key="1">
    <source>
        <dbReference type="ARBA" id="ARBA00004651"/>
    </source>
</evidence>
<feature type="transmembrane region" description="Helical" evidence="5">
    <location>
        <begin position="364"/>
        <end position="384"/>
    </location>
</feature>
<dbReference type="Gene3D" id="1.20.1250.20">
    <property type="entry name" value="MFS general substrate transporter like domains"/>
    <property type="match status" value="1"/>
</dbReference>
<dbReference type="eggNOG" id="COG2814">
    <property type="taxonomic scope" value="Bacteria"/>
</dbReference>
<protein>
    <recommendedName>
        <fullName evidence="6">Major facilitator superfamily (MFS) profile domain-containing protein</fullName>
    </recommendedName>
</protein>
<feature type="transmembrane region" description="Helical" evidence="5">
    <location>
        <begin position="82"/>
        <end position="101"/>
    </location>
</feature>
<feature type="transmembrane region" description="Helical" evidence="5">
    <location>
        <begin position="141"/>
        <end position="159"/>
    </location>
</feature>
<dbReference type="PANTHER" id="PTHR23531">
    <property type="entry name" value="QUINOLENE RESISTANCE PROTEIN NORA"/>
    <property type="match status" value="1"/>
</dbReference>
<keyword evidence="8" id="KW-1185">Reference proteome</keyword>
<organism evidence="7 8">
    <name type="scientific">Knoellia sinensis KCTC 19936</name>
    <dbReference type="NCBI Taxonomy" id="1385520"/>
    <lineage>
        <taxon>Bacteria</taxon>
        <taxon>Bacillati</taxon>
        <taxon>Actinomycetota</taxon>
        <taxon>Actinomycetes</taxon>
        <taxon>Micrococcales</taxon>
        <taxon>Intrasporangiaceae</taxon>
        <taxon>Knoellia</taxon>
    </lineage>
</organism>
<dbReference type="InterPro" id="IPR011701">
    <property type="entry name" value="MFS"/>
</dbReference>
<feature type="transmembrane region" description="Helical" evidence="5">
    <location>
        <begin position="218"/>
        <end position="238"/>
    </location>
</feature>
<feature type="transmembrane region" description="Helical" evidence="5">
    <location>
        <begin position="24"/>
        <end position="45"/>
    </location>
</feature>
<evidence type="ECO:0000313" key="8">
    <source>
        <dbReference type="Proteomes" id="UP000030002"/>
    </source>
</evidence>
<evidence type="ECO:0000259" key="6">
    <source>
        <dbReference type="PROSITE" id="PS50850"/>
    </source>
</evidence>
<proteinExistence type="predicted"/>
<dbReference type="STRING" id="1385520.N802_04165"/>
<feature type="transmembrane region" description="Helical" evidence="5">
    <location>
        <begin position="171"/>
        <end position="189"/>
    </location>
</feature>
<feature type="transmembrane region" description="Helical" evidence="5">
    <location>
        <begin position="302"/>
        <end position="326"/>
    </location>
</feature>
<feature type="transmembrane region" description="Helical" evidence="5">
    <location>
        <begin position="244"/>
        <end position="264"/>
    </location>
</feature>
<evidence type="ECO:0000256" key="2">
    <source>
        <dbReference type="ARBA" id="ARBA00022692"/>
    </source>
</evidence>
<dbReference type="GO" id="GO:0022857">
    <property type="term" value="F:transmembrane transporter activity"/>
    <property type="evidence" value="ECO:0007669"/>
    <property type="project" value="InterPro"/>
</dbReference>
<dbReference type="InterPro" id="IPR020846">
    <property type="entry name" value="MFS_dom"/>
</dbReference>
<reference evidence="7 8" key="1">
    <citation type="submission" date="2013-08" db="EMBL/GenBank/DDBJ databases">
        <title>The genome sequence of Knoellia sinensis.</title>
        <authorList>
            <person name="Zhu W."/>
            <person name="Wang G."/>
        </authorList>
    </citation>
    <scope>NUCLEOTIDE SEQUENCE [LARGE SCALE GENOMIC DNA]</scope>
    <source>
        <strain evidence="7 8">KCTC 19936</strain>
    </source>
</reference>
<feature type="transmembrane region" description="Helical" evidence="5">
    <location>
        <begin position="51"/>
        <end position="70"/>
    </location>
</feature>
<feature type="transmembrane region" description="Helical" evidence="5">
    <location>
        <begin position="107"/>
        <end position="129"/>
    </location>
</feature>
<evidence type="ECO:0000256" key="4">
    <source>
        <dbReference type="ARBA" id="ARBA00023136"/>
    </source>
</evidence>
<dbReference type="InterPro" id="IPR036259">
    <property type="entry name" value="MFS_trans_sf"/>
</dbReference>
<dbReference type="RefSeq" id="WP_035917552.1">
    <property type="nucleotide sequence ID" value="NZ_AVPJ01000012.1"/>
</dbReference>
<accession>A0A0A0J3L3</accession>